<organism evidence="8 9">
    <name type="scientific">Tribonema minus</name>
    <dbReference type="NCBI Taxonomy" id="303371"/>
    <lineage>
        <taxon>Eukaryota</taxon>
        <taxon>Sar</taxon>
        <taxon>Stramenopiles</taxon>
        <taxon>Ochrophyta</taxon>
        <taxon>PX clade</taxon>
        <taxon>Xanthophyceae</taxon>
        <taxon>Tribonematales</taxon>
        <taxon>Tribonemataceae</taxon>
        <taxon>Tribonema</taxon>
    </lineage>
</organism>
<keyword evidence="5" id="KW-0677">Repeat</keyword>
<dbReference type="GO" id="GO:0006606">
    <property type="term" value="P:protein import into nucleus"/>
    <property type="evidence" value="ECO:0007669"/>
    <property type="project" value="InterPro"/>
</dbReference>
<evidence type="ECO:0000259" key="7">
    <source>
        <dbReference type="PROSITE" id="PS50166"/>
    </source>
</evidence>
<dbReference type="InterPro" id="IPR011989">
    <property type="entry name" value="ARM-like"/>
</dbReference>
<dbReference type="OrthoDB" id="10263328at2759"/>
<keyword evidence="6" id="KW-0653">Protein transport</keyword>
<dbReference type="InterPro" id="IPR001494">
    <property type="entry name" value="Importin-beta_N"/>
</dbReference>
<dbReference type="PANTHER" id="PTHR10527">
    <property type="entry name" value="IMPORTIN BETA"/>
    <property type="match status" value="1"/>
</dbReference>
<accession>A0A835YZD7</accession>
<dbReference type="InterPro" id="IPR040122">
    <property type="entry name" value="Importin_beta"/>
</dbReference>
<dbReference type="EMBL" id="JAFCMP010000201">
    <property type="protein sequence ID" value="KAG5183553.1"/>
    <property type="molecule type" value="Genomic_DNA"/>
</dbReference>
<evidence type="ECO:0000313" key="8">
    <source>
        <dbReference type="EMBL" id="KAG5183553.1"/>
    </source>
</evidence>
<evidence type="ECO:0000256" key="4">
    <source>
        <dbReference type="ARBA" id="ARBA00022490"/>
    </source>
</evidence>
<comment type="caution">
    <text evidence="8">The sequence shown here is derived from an EMBL/GenBank/DDBJ whole genome shotgun (WGS) entry which is preliminary data.</text>
</comment>
<evidence type="ECO:0000256" key="2">
    <source>
        <dbReference type="ARBA" id="ARBA00010907"/>
    </source>
</evidence>
<dbReference type="InterPro" id="IPR016024">
    <property type="entry name" value="ARM-type_fold"/>
</dbReference>
<keyword evidence="4" id="KW-0963">Cytoplasm</keyword>
<comment type="similarity">
    <text evidence="2">Belongs to the importin beta family. Importin beta-1 subfamily.</text>
</comment>
<dbReference type="AlphaFoldDB" id="A0A835YZD7"/>
<dbReference type="Proteomes" id="UP000664859">
    <property type="component" value="Unassembled WGS sequence"/>
</dbReference>
<dbReference type="SUPFAM" id="SSF48371">
    <property type="entry name" value="ARM repeat"/>
    <property type="match status" value="1"/>
</dbReference>
<dbReference type="InterPro" id="IPR058584">
    <property type="entry name" value="IMB1_TNPO1-like_TPR"/>
</dbReference>
<name>A0A835YZD7_9STRA</name>
<proteinExistence type="inferred from homology"/>
<dbReference type="SMART" id="SM00913">
    <property type="entry name" value="IBN_N"/>
    <property type="match status" value="1"/>
</dbReference>
<dbReference type="FunFam" id="1.25.10.10:FF:000027">
    <property type="entry name" value="Importin subunit beta-1"/>
    <property type="match status" value="1"/>
</dbReference>
<reference evidence="8" key="1">
    <citation type="submission" date="2021-02" db="EMBL/GenBank/DDBJ databases">
        <title>First Annotated Genome of the Yellow-green Alga Tribonema minus.</title>
        <authorList>
            <person name="Mahan K.M."/>
        </authorList>
    </citation>
    <scope>NUCLEOTIDE SEQUENCE</scope>
    <source>
        <strain evidence="8">UTEX B ZZ1240</strain>
    </source>
</reference>
<comment type="subcellular location">
    <subcellularLocation>
        <location evidence="1">Cytoplasm</location>
    </subcellularLocation>
</comment>
<evidence type="ECO:0000313" key="9">
    <source>
        <dbReference type="Proteomes" id="UP000664859"/>
    </source>
</evidence>
<protein>
    <submittedName>
        <fullName evidence="8">Armadillo-type protein</fullName>
    </submittedName>
</protein>
<dbReference type="GO" id="GO:0031267">
    <property type="term" value="F:small GTPase binding"/>
    <property type="evidence" value="ECO:0007669"/>
    <property type="project" value="InterPro"/>
</dbReference>
<evidence type="ECO:0000256" key="6">
    <source>
        <dbReference type="ARBA" id="ARBA00022927"/>
    </source>
</evidence>
<feature type="domain" description="Importin N-terminal" evidence="7">
    <location>
        <begin position="21"/>
        <end position="101"/>
    </location>
</feature>
<sequence>MDLPTLLANCQNPDANVRKSAEDALAQAAQQDLGQLMLALVGELTNEQQQEILRQQAGMYVKLLLSAGDDAIRERKLNDWERINLQVKSQIKAGVLQTLHSQVSATARHTAALVIGKMGAIDLPKNMWPEMLQQLLNNVTGQATEGTKVSSLEALGYMCDEWEPQDMDQQQTNQILTCIVDGIRADRPNSVRLAAVQALLNSLDFTSANFETQAERDMLMRVICEATQSTDTAVRRVAYECISSIASMYYSKLQPYMEVLFQLTLRTIKEDEVEVALQALEFWSALCDEELEIKDAVAYLEDGEKPERECAEYVKLALPHLTPLLLECLTKQEEESNEDDWGIAEAGGTCLQLAATVVGDEVVDQIVPFVTANIQNENWRQREAAVMAFGAVLEGPSPDKLSPLVRGAMPVLLTAMRDSTSDYHVLIYRRCCLQLFPTLVENLVQALSLCPKVAARASYALHMFAEASEGQRDAPSNAISPYFSVVVQKLLQVIMREDWADDNLRVSGTEAMNMLIQNSADDVRPVVVETLKMVLNMLAASFNMPLLSNDDREKQQGLQSLLCGTIQVICPKIKQEVAPYGDQIMTLLLKVFGSKHAIAQEEAFMAAGALADQLERDFAKYMNAFAPILVQGLSNHEEYQVCIVAVGVVGDLCRALDTQMLQYSDEIVRCLLHNLQNPTINRHVKPPVLACLGDIALAVGGGFDKYVDVTVNMLLQAQTVCSSIPPDEDEDMVDYINQLRESILEAYSGIIQGLNDNGAQKAGMLLQYLPGIVQFLEALAPCDDRDDTVLRHAIGVVGDLAHAIGAPAAPHLKGKMAIHNLLEDGMQSPDIGIKEVAQWANTNLRNL</sequence>
<dbReference type="Pfam" id="PF13513">
    <property type="entry name" value="HEAT_EZ"/>
    <property type="match status" value="1"/>
</dbReference>
<dbReference type="PROSITE" id="PS50166">
    <property type="entry name" value="IMPORTIN_B_NT"/>
    <property type="match status" value="1"/>
</dbReference>
<keyword evidence="3" id="KW-0813">Transport</keyword>
<evidence type="ECO:0000256" key="5">
    <source>
        <dbReference type="ARBA" id="ARBA00022737"/>
    </source>
</evidence>
<dbReference type="Pfam" id="PF25574">
    <property type="entry name" value="TPR_IMB1"/>
    <property type="match status" value="1"/>
</dbReference>
<evidence type="ECO:0000256" key="1">
    <source>
        <dbReference type="ARBA" id="ARBA00004496"/>
    </source>
</evidence>
<dbReference type="GO" id="GO:0005737">
    <property type="term" value="C:cytoplasm"/>
    <property type="evidence" value="ECO:0007669"/>
    <property type="project" value="UniProtKB-SubCell"/>
</dbReference>
<dbReference type="Gene3D" id="1.25.10.10">
    <property type="entry name" value="Leucine-rich Repeat Variant"/>
    <property type="match status" value="1"/>
</dbReference>
<gene>
    <name evidence="8" type="ORF">JKP88DRAFT_269804</name>
</gene>
<evidence type="ECO:0000256" key="3">
    <source>
        <dbReference type="ARBA" id="ARBA00022448"/>
    </source>
</evidence>
<keyword evidence="9" id="KW-1185">Reference proteome</keyword>